<dbReference type="Pfam" id="PF02836">
    <property type="entry name" value="Glyco_hydro_2_C"/>
    <property type="match status" value="1"/>
</dbReference>
<dbReference type="GO" id="GO:0005975">
    <property type="term" value="P:carbohydrate metabolic process"/>
    <property type="evidence" value="ECO:0007669"/>
    <property type="project" value="InterPro"/>
</dbReference>
<sequence length="447" mass="51328">MKYSYILNFIFDFIFLTFFALILALYSWGGFYPSNRQAGSVHIKKVEGSFQLYRNGAPFYIKGASGNSHFEELANNGANTIRVYDTLNLQSVLDEADRHGLAVIVDIPLPKYDEQFPEYNDDAKNEELKLQVKYLVQKFRDHPALLFWNLGNEVRYPVKLFPNKFIKTYNDLIEIIHLEDPNHLVSTTVQRRTDILAIARHSPKLDLLGYNIFGTINKVPSHIESMNFILSGSFPYYISEWGIDGYWETAYTKWGASIEPTSTKKNEQLRTRYYDIQNAGDNCQGSLVFHWGQKHECSKTWFSLFGENGEKSEMVYTLNNVWTGQNKKNQDIGLDYMLLDGRGAPSSIVLPSDTFTKAELKLKKLINDSLKISWELYPDYCRLEGISEEIKQPKKITDAIASESGLTVTFETPMEEGPYRLYAYLENQDGFVASCNTPFYVIGKTNE</sequence>
<proteinExistence type="predicted"/>
<feature type="transmembrane region" description="Helical" evidence="1">
    <location>
        <begin position="6"/>
        <end position="26"/>
    </location>
</feature>
<feature type="domain" description="Glycoside hydrolase family 2 catalytic" evidence="2">
    <location>
        <begin position="73"/>
        <end position="222"/>
    </location>
</feature>
<dbReference type="Gene3D" id="3.20.20.80">
    <property type="entry name" value="Glycosidases"/>
    <property type="match status" value="1"/>
</dbReference>
<dbReference type="OrthoDB" id="9774262at2"/>
<dbReference type="Proteomes" id="UP000317332">
    <property type="component" value="Unassembled WGS sequence"/>
</dbReference>
<gene>
    <name evidence="3" type="ORF">FJ651_01260</name>
</gene>
<evidence type="ECO:0000259" key="2">
    <source>
        <dbReference type="Pfam" id="PF02836"/>
    </source>
</evidence>
<dbReference type="InterPro" id="IPR051913">
    <property type="entry name" value="GH2_Domain-Containing"/>
</dbReference>
<keyword evidence="1" id="KW-0812">Transmembrane</keyword>
<keyword evidence="1" id="KW-1133">Transmembrane helix</keyword>
<dbReference type="InterPro" id="IPR006103">
    <property type="entry name" value="Glyco_hydro_2_cat"/>
</dbReference>
<comment type="caution">
    <text evidence="3">The sequence shown here is derived from an EMBL/GenBank/DDBJ whole genome shotgun (WGS) entry which is preliminary data.</text>
</comment>
<accession>A0A506PTL8</accession>
<protein>
    <recommendedName>
        <fullName evidence="2">Glycoside hydrolase family 2 catalytic domain-containing protein</fullName>
    </recommendedName>
</protein>
<organism evidence="3 4">
    <name type="scientific">Paucihalobacter ruber</name>
    <dbReference type="NCBI Taxonomy" id="2567861"/>
    <lineage>
        <taxon>Bacteria</taxon>
        <taxon>Pseudomonadati</taxon>
        <taxon>Bacteroidota</taxon>
        <taxon>Flavobacteriia</taxon>
        <taxon>Flavobacteriales</taxon>
        <taxon>Flavobacteriaceae</taxon>
        <taxon>Paucihalobacter</taxon>
    </lineage>
</organism>
<evidence type="ECO:0000313" key="4">
    <source>
        <dbReference type="Proteomes" id="UP000317332"/>
    </source>
</evidence>
<dbReference type="PANTHER" id="PTHR42732:SF1">
    <property type="entry name" value="BETA-MANNOSIDASE"/>
    <property type="match status" value="1"/>
</dbReference>
<dbReference type="SUPFAM" id="SSF51445">
    <property type="entry name" value="(Trans)glycosidases"/>
    <property type="match status" value="1"/>
</dbReference>
<dbReference type="EMBL" id="VHIQ01000001">
    <property type="protein sequence ID" value="TPV35570.1"/>
    <property type="molecule type" value="Genomic_DNA"/>
</dbReference>
<keyword evidence="1" id="KW-0472">Membrane</keyword>
<dbReference type="AlphaFoldDB" id="A0A506PTL8"/>
<keyword evidence="4" id="KW-1185">Reference proteome</keyword>
<name>A0A506PTL8_9FLAO</name>
<dbReference type="PANTHER" id="PTHR42732">
    <property type="entry name" value="BETA-GALACTOSIDASE"/>
    <property type="match status" value="1"/>
</dbReference>
<dbReference type="RefSeq" id="WP_140988580.1">
    <property type="nucleotide sequence ID" value="NZ_VHIQ01000001.1"/>
</dbReference>
<reference evidence="3 4" key="1">
    <citation type="submission" date="2019-06" db="EMBL/GenBank/DDBJ databases">
        <title>Flavobacteriaceae Paucihalobacterium erythroidium CWB-1, complete genome.</title>
        <authorList>
            <person name="Wu S."/>
        </authorList>
    </citation>
    <scope>NUCLEOTIDE SEQUENCE [LARGE SCALE GENOMIC DNA]</scope>
    <source>
        <strain evidence="3 4">CWB-1</strain>
    </source>
</reference>
<evidence type="ECO:0000256" key="1">
    <source>
        <dbReference type="SAM" id="Phobius"/>
    </source>
</evidence>
<dbReference type="InterPro" id="IPR017853">
    <property type="entry name" value="GH"/>
</dbReference>
<evidence type="ECO:0000313" key="3">
    <source>
        <dbReference type="EMBL" id="TPV35570.1"/>
    </source>
</evidence>
<dbReference type="GO" id="GO:0004553">
    <property type="term" value="F:hydrolase activity, hydrolyzing O-glycosyl compounds"/>
    <property type="evidence" value="ECO:0007669"/>
    <property type="project" value="InterPro"/>
</dbReference>